<dbReference type="PANTHER" id="PTHR21666">
    <property type="entry name" value="PEPTIDASE-RELATED"/>
    <property type="match status" value="1"/>
</dbReference>
<dbReference type="EMBL" id="QXFK01000008">
    <property type="protein sequence ID" value="RIV80741.1"/>
    <property type="molecule type" value="Genomic_DNA"/>
</dbReference>
<comment type="subcellular location">
    <subcellularLocation>
        <location evidence="2">Cell envelope</location>
    </subcellularLocation>
</comment>
<feature type="domain" description="M23ase beta-sheet core" evidence="10">
    <location>
        <begin position="446"/>
        <end position="541"/>
    </location>
</feature>
<feature type="compositionally biased region" description="Low complexity" evidence="9">
    <location>
        <begin position="581"/>
        <end position="590"/>
    </location>
</feature>
<dbReference type="SUPFAM" id="SSF51261">
    <property type="entry name" value="Duplicated hybrid motif"/>
    <property type="match status" value="1"/>
</dbReference>
<dbReference type="InterPro" id="IPR050570">
    <property type="entry name" value="Cell_wall_metabolism_enzyme"/>
</dbReference>
<evidence type="ECO:0000256" key="2">
    <source>
        <dbReference type="ARBA" id="ARBA00004196"/>
    </source>
</evidence>
<dbReference type="Pfam" id="PF01551">
    <property type="entry name" value="Peptidase_M23"/>
    <property type="match status" value="1"/>
</dbReference>
<accession>A0A418NLM8</accession>
<name>A0A418NLM8_9SPHN</name>
<keyword evidence="14" id="KW-1185">Reference proteome</keyword>
<dbReference type="InterPro" id="IPR045834">
    <property type="entry name" value="Csd3_N2"/>
</dbReference>
<evidence type="ECO:0000256" key="1">
    <source>
        <dbReference type="ARBA" id="ARBA00001947"/>
    </source>
</evidence>
<dbReference type="Gene3D" id="2.70.70.10">
    <property type="entry name" value="Glucose Permease (Domain IIA)"/>
    <property type="match status" value="1"/>
</dbReference>
<dbReference type="CDD" id="cd12797">
    <property type="entry name" value="M23_peptidase"/>
    <property type="match status" value="1"/>
</dbReference>
<dbReference type="GO" id="GO:0046872">
    <property type="term" value="F:metal ion binding"/>
    <property type="evidence" value="ECO:0007669"/>
    <property type="project" value="UniProtKB-KW"/>
</dbReference>
<protein>
    <submittedName>
        <fullName evidence="13">M23 family peptidase</fullName>
    </submittedName>
</protein>
<feature type="compositionally biased region" description="Basic and acidic residues" evidence="9">
    <location>
        <begin position="591"/>
        <end position="605"/>
    </location>
</feature>
<dbReference type="Gene3D" id="3.10.450.350">
    <property type="match status" value="1"/>
</dbReference>
<evidence type="ECO:0000256" key="7">
    <source>
        <dbReference type="ARBA" id="ARBA00022833"/>
    </source>
</evidence>
<keyword evidence="3" id="KW-0645">Protease</keyword>
<dbReference type="PANTHER" id="PTHR21666:SF289">
    <property type="entry name" value="L-ALA--D-GLU ENDOPEPTIDASE"/>
    <property type="match status" value="1"/>
</dbReference>
<evidence type="ECO:0000256" key="5">
    <source>
        <dbReference type="ARBA" id="ARBA00022729"/>
    </source>
</evidence>
<evidence type="ECO:0000256" key="6">
    <source>
        <dbReference type="ARBA" id="ARBA00022801"/>
    </source>
</evidence>
<dbReference type="Pfam" id="PF19425">
    <property type="entry name" value="Csd3_N2"/>
    <property type="match status" value="1"/>
</dbReference>
<feature type="region of interest" description="Disordered" evidence="9">
    <location>
        <begin position="1"/>
        <end position="30"/>
    </location>
</feature>
<dbReference type="InterPro" id="IPR016047">
    <property type="entry name" value="M23ase_b-sheet_dom"/>
</dbReference>
<evidence type="ECO:0000256" key="8">
    <source>
        <dbReference type="ARBA" id="ARBA00023049"/>
    </source>
</evidence>
<sequence>MWHRGGRAASRASTVGPSSRRPPRERLGPPQVKAVFTLIGQGLGHRTRSGRVARPCIATCGGGAVYKQGLGDGHVSADSGGDLWRPAALSHSQIVADPQPQVIQRARHLSEKFDAWRAGVSGTFESMDLAPDLAETIGSRRWFRGLGTLIGLSALALAMWPDFAPVEAAPVMRLDNPARDEFRSQMIMPLALGSDSGRRMGATALVVPLKSAPERPRVELLATLARGDSFERMLRRAGVGTTDAERVADLVSGSVALDAIEPGTQVDITLGRRPQPGAARPLDALEFRARFDLALAVTRDDAGHLSLTRKPIRVDETPLRIRGTVGSSLYRSMRAAGAPASAVQQYLKALSDQVDLDRAVRSTDTFDMIVQYRRAATGERQAGQLLYAGIERGGEAKTQLMRWGEEGRFYEASGVGEQRSGLVAPVPGRISSNFGMRRHPILGYKRMHAGMDFRASYGTPIVAVTDGRVASAGRAGGCGKAVKLSHGGGLATRYCHMSRVAVRSGQSVRRGQVIGYVGSTGLSTGPHLHYEMYRGGRAVNPASVEFVTRAQLSGAELRRFRAALASLKTVEAGTALEDLSPTATEAAAAEPVREIDKLETPKRVG</sequence>
<dbReference type="OrthoDB" id="9815245at2"/>
<organism evidence="13 14">
    <name type="scientific">Pelagerythrobacter aerophilus</name>
    <dbReference type="NCBI Taxonomy" id="2306995"/>
    <lineage>
        <taxon>Bacteria</taxon>
        <taxon>Pseudomonadati</taxon>
        <taxon>Pseudomonadota</taxon>
        <taxon>Alphaproteobacteria</taxon>
        <taxon>Sphingomonadales</taxon>
        <taxon>Erythrobacteraceae</taxon>
        <taxon>Pelagerythrobacter</taxon>
    </lineage>
</organism>
<evidence type="ECO:0000256" key="3">
    <source>
        <dbReference type="ARBA" id="ARBA00022670"/>
    </source>
</evidence>
<gene>
    <name evidence="13" type="ORF">D2V04_01805</name>
    <name evidence="12" type="ORF">D2V04_17320</name>
</gene>
<keyword evidence="7" id="KW-0862">Zinc</keyword>
<dbReference type="InterPro" id="IPR011055">
    <property type="entry name" value="Dup_hybrid_motif"/>
</dbReference>
<evidence type="ECO:0000313" key="14">
    <source>
        <dbReference type="Proteomes" id="UP000285092"/>
    </source>
</evidence>
<dbReference type="Proteomes" id="UP000285092">
    <property type="component" value="Unassembled WGS sequence"/>
</dbReference>
<evidence type="ECO:0000313" key="13">
    <source>
        <dbReference type="EMBL" id="RIV80741.1"/>
    </source>
</evidence>
<dbReference type="GO" id="GO:0004222">
    <property type="term" value="F:metalloendopeptidase activity"/>
    <property type="evidence" value="ECO:0007669"/>
    <property type="project" value="TreeGrafter"/>
</dbReference>
<comment type="cofactor">
    <cofactor evidence="1">
        <name>Zn(2+)</name>
        <dbReference type="ChEBI" id="CHEBI:29105"/>
    </cofactor>
</comment>
<evidence type="ECO:0000259" key="10">
    <source>
        <dbReference type="Pfam" id="PF01551"/>
    </source>
</evidence>
<keyword evidence="6" id="KW-0378">Hydrolase</keyword>
<evidence type="ECO:0000313" key="12">
    <source>
        <dbReference type="EMBL" id="RIV76004.1"/>
    </source>
</evidence>
<reference evidence="13 14" key="1">
    <citation type="submission" date="2018-08" db="EMBL/GenBank/DDBJ databases">
        <title>Altererythrobacter sp.Ery1 and Ery12, the genome sequencing of novel strains in genus Alterythrobacter.</title>
        <authorList>
            <person name="Cheng H."/>
            <person name="Wu Y.-H."/>
            <person name="Fang C."/>
            <person name="Xu X.-W."/>
        </authorList>
    </citation>
    <scope>NUCLEOTIDE SEQUENCE [LARGE SCALE GENOMIC DNA]</scope>
    <source>
        <strain evidence="13 14">Ery1</strain>
    </source>
</reference>
<evidence type="ECO:0000256" key="4">
    <source>
        <dbReference type="ARBA" id="ARBA00022723"/>
    </source>
</evidence>
<dbReference type="GO" id="GO:0030313">
    <property type="term" value="C:cell envelope"/>
    <property type="evidence" value="ECO:0007669"/>
    <property type="project" value="UniProtKB-SubCell"/>
</dbReference>
<keyword evidence="8" id="KW-0482">Metalloprotease</keyword>
<feature type="domain" description="Csd3-like second N-terminal" evidence="11">
    <location>
        <begin position="320"/>
        <end position="434"/>
    </location>
</feature>
<dbReference type="EMBL" id="QXFK01000019">
    <property type="protein sequence ID" value="RIV76004.1"/>
    <property type="molecule type" value="Genomic_DNA"/>
</dbReference>
<keyword evidence="5" id="KW-0732">Signal</keyword>
<dbReference type="AlphaFoldDB" id="A0A418NLM8"/>
<proteinExistence type="predicted"/>
<feature type="region of interest" description="Disordered" evidence="9">
    <location>
        <begin position="581"/>
        <end position="605"/>
    </location>
</feature>
<dbReference type="GO" id="GO:0006508">
    <property type="term" value="P:proteolysis"/>
    <property type="evidence" value="ECO:0007669"/>
    <property type="project" value="UniProtKB-KW"/>
</dbReference>
<comment type="caution">
    <text evidence="13">The sequence shown here is derived from an EMBL/GenBank/DDBJ whole genome shotgun (WGS) entry which is preliminary data.</text>
</comment>
<evidence type="ECO:0000256" key="9">
    <source>
        <dbReference type="SAM" id="MobiDB-lite"/>
    </source>
</evidence>
<evidence type="ECO:0000259" key="11">
    <source>
        <dbReference type="Pfam" id="PF19425"/>
    </source>
</evidence>
<keyword evidence="4" id="KW-0479">Metal-binding</keyword>